<dbReference type="OrthoDB" id="1103324at2759"/>
<dbReference type="GO" id="GO:0004497">
    <property type="term" value="F:monooxygenase activity"/>
    <property type="evidence" value="ECO:0007669"/>
    <property type="project" value="UniProtKB-KW"/>
</dbReference>
<dbReference type="GO" id="GO:0020037">
    <property type="term" value="F:heme binding"/>
    <property type="evidence" value="ECO:0007669"/>
    <property type="project" value="InterPro"/>
</dbReference>
<dbReference type="Proteomes" id="UP000012174">
    <property type="component" value="Unassembled WGS sequence"/>
</dbReference>
<dbReference type="InterPro" id="IPR050364">
    <property type="entry name" value="Cytochrome_P450_fung"/>
</dbReference>
<evidence type="ECO:0000256" key="3">
    <source>
        <dbReference type="ARBA" id="ARBA00023002"/>
    </source>
</evidence>
<evidence type="ECO:0000256" key="1">
    <source>
        <dbReference type="ARBA" id="ARBA00010617"/>
    </source>
</evidence>
<dbReference type="Gene3D" id="1.10.630.10">
    <property type="entry name" value="Cytochrome P450"/>
    <property type="match status" value="1"/>
</dbReference>
<dbReference type="OMA" id="RMAENSM"/>
<evidence type="ECO:0000256" key="5">
    <source>
        <dbReference type="ARBA" id="ARBA00023033"/>
    </source>
</evidence>
<gene>
    <name evidence="7" type="ORF">UCREL1_3162</name>
</gene>
<name>M7TIM4_EUTLA</name>
<dbReference type="PANTHER" id="PTHR46300">
    <property type="entry name" value="P450, PUTATIVE (EUROFUNG)-RELATED-RELATED"/>
    <property type="match status" value="1"/>
</dbReference>
<keyword evidence="2 6" id="KW-0479">Metal-binding</keyword>
<keyword evidence="5" id="KW-0503">Monooxygenase</keyword>
<dbReference type="InterPro" id="IPR002401">
    <property type="entry name" value="Cyt_P450_E_grp-I"/>
</dbReference>
<evidence type="ECO:0000256" key="6">
    <source>
        <dbReference type="PIRSR" id="PIRSR602401-1"/>
    </source>
</evidence>
<keyword evidence="3" id="KW-0560">Oxidoreductase</keyword>
<organism evidence="7 8">
    <name type="scientific">Eutypa lata (strain UCR-EL1)</name>
    <name type="common">Grapevine dieback disease fungus</name>
    <name type="synonym">Eutypa armeniacae</name>
    <dbReference type="NCBI Taxonomy" id="1287681"/>
    <lineage>
        <taxon>Eukaryota</taxon>
        <taxon>Fungi</taxon>
        <taxon>Dikarya</taxon>
        <taxon>Ascomycota</taxon>
        <taxon>Pezizomycotina</taxon>
        <taxon>Sordariomycetes</taxon>
        <taxon>Xylariomycetidae</taxon>
        <taxon>Xylariales</taxon>
        <taxon>Diatrypaceae</taxon>
        <taxon>Eutypa</taxon>
    </lineage>
</organism>
<evidence type="ECO:0000256" key="4">
    <source>
        <dbReference type="ARBA" id="ARBA00023004"/>
    </source>
</evidence>
<evidence type="ECO:0000256" key="2">
    <source>
        <dbReference type="ARBA" id="ARBA00022723"/>
    </source>
</evidence>
<dbReference type="GO" id="GO:0016705">
    <property type="term" value="F:oxidoreductase activity, acting on paired donors, with incorporation or reduction of molecular oxygen"/>
    <property type="evidence" value="ECO:0007669"/>
    <property type="project" value="InterPro"/>
</dbReference>
<keyword evidence="4 6" id="KW-0408">Iron</keyword>
<keyword evidence="8" id="KW-1185">Reference proteome</keyword>
<feature type="binding site" description="axial binding residue" evidence="6">
    <location>
        <position position="353"/>
    </location>
    <ligand>
        <name>heme</name>
        <dbReference type="ChEBI" id="CHEBI:30413"/>
    </ligand>
    <ligandPart>
        <name>Fe</name>
        <dbReference type="ChEBI" id="CHEBI:18248"/>
    </ligandPart>
</feature>
<dbReference type="PANTHER" id="PTHR46300:SF2">
    <property type="entry name" value="CYTOCHROME P450 MONOOXYGENASE ALNH-RELATED"/>
    <property type="match status" value="1"/>
</dbReference>
<comment type="similarity">
    <text evidence="1">Belongs to the cytochrome P450 family.</text>
</comment>
<reference evidence="8" key="1">
    <citation type="journal article" date="2013" name="Genome Announc.">
        <title>Draft genome sequence of the grapevine dieback fungus Eutypa lata UCR-EL1.</title>
        <authorList>
            <person name="Blanco-Ulate B."/>
            <person name="Rolshausen P.E."/>
            <person name="Cantu D."/>
        </authorList>
    </citation>
    <scope>NUCLEOTIDE SEQUENCE [LARGE SCALE GENOMIC DNA]</scope>
    <source>
        <strain evidence="8">UCR-EL1</strain>
    </source>
</reference>
<dbReference type="InterPro" id="IPR001128">
    <property type="entry name" value="Cyt_P450"/>
</dbReference>
<dbReference type="Pfam" id="PF00067">
    <property type="entry name" value="p450"/>
    <property type="match status" value="2"/>
</dbReference>
<comment type="cofactor">
    <cofactor evidence="6">
        <name>heme</name>
        <dbReference type="ChEBI" id="CHEBI:30413"/>
    </cofactor>
</comment>
<dbReference type="KEGG" id="ela:UCREL1_3162"/>
<dbReference type="GO" id="GO:0005506">
    <property type="term" value="F:iron ion binding"/>
    <property type="evidence" value="ECO:0007669"/>
    <property type="project" value="InterPro"/>
</dbReference>
<dbReference type="eggNOG" id="KOG0156">
    <property type="taxonomic scope" value="Eukaryota"/>
</dbReference>
<dbReference type="InterPro" id="IPR036396">
    <property type="entry name" value="Cyt_P450_sf"/>
</dbReference>
<dbReference type="AlphaFoldDB" id="M7TIM4"/>
<evidence type="ECO:0000313" key="8">
    <source>
        <dbReference type="Proteomes" id="UP000012174"/>
    </source>
</evidence>
<evidence type="ECO:0000313" key="7">
    <source>
        <dbReference type="EMBL" id="EMR69806.1"/>
    </source>
</evidence>
<accession>M7TIM4</accession>
<protein>
    <submittedName>
        <fullName evidence="7">Putative cytochrome p450 protein</fullName>
    </submittedName>
</protein>
<proteinExistence type="inferred from homology"/>
<dbReference type="HOGENOM" id="CLU_001570_2_0_1"/>
<keyword evidence="6" id="KW-0349">Heme</keyword>
<dbReference type="EMBL" id="KB706013">
    <property type="protein sequence ID" value="EMR69806.1"/>
    <property type="molecule type" value="Genomic_DNA"/>
</dbReference>
<dbReference type="SUPFAM" id="SSF48264">
    <property type="entry name" value="Cytochrome P450"/>
    <property type="match status" value="1"/>
</dbReference>
<sequence length="431" mass="48722">MESHSVRDLLDQRGAIYSSRPYVPIVDYVVPPPGDIHLVFMPYGAKFRKARKTISNYLKDDEIDKLIPIQDAESSQMMYEFLQKPDRFHEQALRFFGAIIMASVFGTRGKNYDKGSKIRQFFEVQHEWVSMLDQGSIPPLDVFPFLAYIPDVFTPWRGWKERAESLKRKQSSLYHDLFEDAEERVKAGKGQESFVAGLLRGGESNAYDRVELDYITGFLMEGGSDTTAGAFETFILAMAAHPAIQRKAQSEVDKVFGHDGVQAARATADALPFLKACFFEVSYVIPTNTTILMNIWAVHHDPDEYEEPDAFNPDRFLTHPLGIKPSATPAGKGSGSDASRRPTYGFGAGRRICGGQRMAENSMMVTMAKLLWAFDIVSGQGVDTAVQTAFRDAILTGPKEFPVEFKIRDDHRREVVLKQWQKADEYLKRFE</sequence>
<dbReference type="PRINTS" id="PR00463">
    <property type="entry name" value="EP450I"/>
</dbReference>